<dbReference type="KEGG" id="glz:GLAREA_11201"/>
<evidence type="ECO:0000313" key="3">
    <source>
        <dbReference type="Proteomes" id="UP000016922"/>
    </source>
</evidence>
<feature type="compositionally biased region" description="Basic and acidic residues" evidence="1">
    <location>
        <begin position="87"/>
        <end position="98"/>
    </location>
</feature>
<organism evidence="2 3">
    <name type="scientific">Glarea lozoyensis (strain ATCC 20868 / MF5171)</name>
    <dbReference type="NCBI Taxonomy" id="1116229"/>
    <lineage>
        <taxon>Eukaryota</taxon>
        <taxon>Fungi</taxon>
        <taxon>Dikarya</taxon>
        <taxon>Ascomycota</taxon>
        <taxon>Pezizomycotina</taxon>
        <taxon>Leotiomycetes</taxon>
        <taxon>Helotiales</taxon>
        <taxon>Helotiaceae</taxon>
        <taxon>Glarea</taxon>
    </lineage>
</organism>
<feature type="compositionally biased region" description="Acidic residues" evidence="1">
    <location>
        <begin position="58"/>
        <end position="72"/>
    </location>
</feature>
<dbReference type="GeneID" id="19470243"/>
<feature type="region of interest" description="Disordered" evidence="1">
    <location>
        <begin position="44"/>
        <end position="196"/>
    </location>
</feature>
<feature type="compositionally biased region" description="Basic and acidic residues" evidence="1">
    <location>
        <begin position="150"/>
        <end position="173"/>
    </location>
</feature>
<dbReference type="RefSeq" id="XP_008077581.1">
    <property type="nucleotide sequence ID" value="XM_008079390.1"/>
</dbReference>
<reference evidence="2 3" key="1">
    <citation type="journal article" date="2013" name="BMC Genomics">
        <title>Genomics-driven discovery of the pneumocandin biosynthetic gene cluster in the fungus Glarea lozoyensis.</title>
        <authorList>
            <person name="Chen L."/>
            <person name="Yue Q."/>
            <person name="Zhang X."/>
            <person name="Xiang M."/>
            <person name="Wang C."/>
            <person name="Li S."/>
            <person name="Che Y."/>
            <person name="Ortiz-Lopez F.J."/>
            <person name="Bills G.F."/>
            <person name="Liu X."/>
            <person name="An Z."/>
        </authorList>
    </citation>
    <scope>NUCLEOTIDE SEQUENCE [LARGE SCALE GENOMIC DNA]</scope>
    <source>
        <strain evidence="3">ATCC 20868 / MF5171</strain>
    </source>
</reference>
<sequence length="196" mass="22255">MKPNKRPLPRTAEEFRERALEIDWARGTNPYYRDLISRLEEEAQAEHMGRQLAGTEDVASDIETDVEDDEDNEVNRDSGAEEDDMKIDEAHPVTEKDTIISLENNTTLGQQHRNSINGMVFEESDEEDDLTFTLGEGDLGDTGNSGRTSWELRKSTDKEMFTGDEEKMLAKMDEVDEDESYESSADGMSFDTPTEE</sequence>
<protein>
    <submittedName>
        <fullName evidence="2">Uncharacterized protein</fullName>
    </submittedName>
</protein>
<name>S3DAL0_GLAL2</name>
<evidence type="ECO:0000256" key="1">
    <source>
        <dbReference type="SAM" id="MobiDB-lite"/>
    </source>
</evidence>
<dbReference type="HOGENOM" id="CLU_1390358_0_0_1"/>
<dbReference type="EMBL" id="KE145354">
    <property type="protein sequence ID" value="EPE35502.1"/>
    <property type="molecule type" value="Genomic_DNA"/>
</dbReference>
<evidence type="ECO:0000313" key="2">
    <source>
        <dbReference type="EMBL" id="EPE35502.1"/>
    </source>
</evidence>
<dbReference type="Proteomes" id="UP000016922">
    <property type="component" value="Unassembled WGS sequence"/>
</dbReference>
<dbReference type="AlphaFoldDB" id="S3DAL0"/>
<gene>
    <name evidence="2" type="ORF">GLAREA_11201</name>
</gene>
<feature type="compositionally biased region" description="Polar residues" evidence="1">
    <location>
        <begin position="101"/>
        <end position="117"/>
    </location>
</feature>
<keyword evidence="3" id="KW-1185">Reference proteome</keyword>
<proteinExistence type="predicted"/>
<accession>S3DAL0</accession>